<dbReference type="Gene3D" id="3.40.190.10">
    <property type="entry name" value="Periplasmic binding protein-like II"/>
    <property type="match status" value="4"/>
</dbReference>
<gene>
    <name evidence="4" type="ORF">BBG48_001015</name>
</gene>
<evidence type="ECO:0000313" key="5">
    <source>
        <dbReference type="Proteomes" id="UP000093352"/>
    </source>
</evidence>
<accession>A0A371IPE8</accession>
<dbReference type="CDD" id="cd01007">
    <property type="entry name" value="PBP2_BvgS_HisK_like"/>
    <property type="match status" value="1"/>
</dbReference>
<dbReference type="InterPro" id="IPR000700">
    <property type="entry name" value="PAS-assoc_C"/>
</dbReference>
<keyword evidence="5" id="KW-1185">Reference proteome</keyword>
<evidence type="ECO:0000259" key="2">
    <source>
        <dbReference type="PROSITE" id="PS50113"/>
    </source>
</evidence>
<dbReference type="PROSITE" id="PS50113">
    <property type="entry name" value="PAC"/>
    <property type="match status" value="1"/>
</dbReference>
<dbReference type="GO" id="GO:0043709">
    <property type="term" value="P:cell adhesion involved in single-species biofilm formation"/>
    <property type="evidence" value="ECO:0007669"/>
    <property type="project" value="TreeGrafter"/>
</dbReference>
<dbReference type="PROSITE" id="PS50887">
    <property type="entry name" value="GGDEF"/>
    <property type="match status" value="1"/>
</dbReference>
<dbReference type="SMART" id="SM00062">
    <property type="entry name" value="PBPb"/>
    <property type="match status" value="2"/>
</dbReference>
<dbReference type="SMART" id="SM00267">
    <property type="entry name" value="GGDEF"/>
    <property type="match status" value="1"/>
</dbReference>
<dbReference type="CDD" id="cd01949">
    <property type="entry name" value="GGDEF"/>
    <property type="match status" value="1"/>
</dbReference>
<dbReference type="PANTHER" id="PTHR45138">
    <property type="entry name" value="REGULATORY COMPONENTS OF SENSORY TRANSDUCTION SYSTEM"/>
    <property type="match status" value="1"/>
</dbReference>
<keyword evidence="1" id="KW-0812">Transmembrane</keyword>
<dbReference type="Pfam" id="PF00497">
    <property type="entry name" value="SBP_bac_3"/>
    <property type="match status" value="1"/>
</dbReference>
<dbReference type="GO" id="GO:1902201">
    <property type="term" value="P:negative regulation of bacterial-type flagellum-dependent cell motility"/>
    <property type="evidence" value="ECO:0007669"/>
    <property type="project" value="TreeGrafter"/>
</dbReference>
<proteinExistence type="predicted"/>
<dbReference type="Gene3D" id="3.30.70.270">
    <property type="match status" value="1"/>
</dbReference>
<dbReference type="InterPro" id="IPR043128">
    <property type="entry name" value="Rev_trsase/Diguanyl_cyclase"/>
</dbReference>
<dbReference type="InterPro" id="IPR000160">
    <property type="entry name" value="GGDEF_dom"/>
</dbReference>
<dbReference type="Proteomes" id="UP000093352">
    <property type="component" value="Unassembled WGS sequence"/>
</dbReference>
<dbReference type="GO" id="GO:0005886">
    <property type="term" value="C:plasma membrane"/>
    <property type="evidence" value="ECO:0007669"/>
    <property type="project" value="TreeGrafter"/>
</dbReference>
<name>A0A371IPE8_9FIRM</name>
<keyword evidence="1" id="KW-1133">Transmembrane helix</keyword>
<dbReference type="GO" id="GO:0052621">
    <property type="term" value="F:diguanylate cyclase activity"/>
    <property type="evidence" value="ECO:0007669"/>
    <property type="project" value="TreeGrafter"/>
</dbReference>
<dbReference type="PANTHER" id="PTHR45138:SF9">
    <property type="entry name" value="DIGUANYLATE CYCLASE DGCM-RELATED"/>
    <property type="match status" value="1"/>
</dbReference>
<dbReference type="SUPFAM" id="SSF53850">
    <property type="entry name" value="Periplasmic binding protein-like II"/>
    <property type="match status" value="2"/>
</dbReference>
<feature type="transmembrane region" description="Helical" evidence="1">
    <location>
        <begin position="527"/>
        <end position="546"/>
    </location>
</feature>
<dbReference type="InterPro" id="IPR029787">
    <property type="entry name" value="Nucleotide_cyclase"/>
</dbReference>
<dbReference type="EMBL" id="MBEW02000001">
    <property type="protein sequence ID" value="RDY22326.1"/>
    <property type="molecule type" value="Genomic_DNA"/>
</dbReference>
<evidence type="ECO:0000256" key="1">
    <source>
        <dbReference type="SAM" id="Phobius"/>
    </source>
</evidence>
<dbReference type="SUPFAM" id="SSF55073">
    <property type="entry name" value="Nucleotide cyclase"/>
    <property type="match status" value="1"/>
</dbReference>
<dbReference type="NCBIfam" id="TIGR00254">
    <property type="entry name" value="GGDEF"/>
    <property type="match status" value="1"/>
</dbReference>
<reference evidence="4 5" key="1">
    <citation type="journal article" date="2016" name="Genome Announc.">
        <title>Draft Genome Sequence of Criibacterium bergeronii gen. nov., sp. nov., Strain CCRI-22567T, Isolated from a Vaginal Sample from a Woman with Bacterial Vaginosis.</title>
        <authorList>
            <person name="Maheux A.F."/>
            <person name="Berube E."/>
            <person name="Boudreau D.K."/>
            <person name="Raymond F."/>
            <person name="Corbeil J."/>
            <person name="Roy P.H."/>
            <person name="Boissinot M."/>
            <person name="Omar R.F."/>
        </authorList>
    </citation>
    <scope>NUCLEOTIDE SEQUENCE [LARGE SCALE GENOMIC DNA]</scope>
    <source>
        <strain evidence="4 5">CCRI-22567</strain>
    </source>
</reference>
<comment type="caution">
    <text evidence="4">The sequence shown here is derived from an EMBL/GenBank/DDBJ whole genome shotgun (WGS) entry which is preliminary data.</text>
</comment>
<dbReference type="Gene3D" id="3.30.450.20">
    <property type="entry name" value="PAS domain"/>
    <property type="match status" value="1"/>
</dbReference>
<organism evidence="4 5">
    <name type="scientific">Criibacterium bergeronii</name>
    <dbReference type="NCBI Taxonomy" id="1871336"/>
    <lineage>
        <taxon>Bacteria</taxon>
        <taxon>Bacillati</taxon>
        <taxon>Bacillota</taxon>
        <taxon>Clostridia</taxon>
        <taxon>Peptostreptococcales</taxon>
        <taxon>Filifactoraceae</taxon>
        <taxon>Criibacterium</taxon>
    </lineage>
</organism>
<dbReference type="InterPro" id="IPR050469">
    <property type="entry name" value="Diguanylate_Cyclase"/>
</dbReference>
<protein>
    <submittedName>
        <fullName evidence="4">Diguanylate cyclase</fullName>
    </submittedName>
</protein>
<evidence type="ECO:0000259" key="3">
    <source>
        <dbReference type="PROSITE" id="PS50887"/>
    </source>
</evidence>
<dbReference type="Pfam" id="PF00990">
    <property type="entry name" value="GGDEF"/>
    <property type="match status" value="1"/>
</dbReference>
<sequence length="832" mass="96143">MNQKNYKIIMSWRGGIMRKTKIMTFFVLISILFGSFLDSNSFAESRNQKIRVGWFDAPALHAEDEDGSKQGYDYDYLEAIRQYTNWEYEFVKGSFSDCYQWLADGKIDIVGIVNKNPEREKVFAFSDIPQGTEYCNLLTLNKNDKYPYQDYKSFDGMKIGIEDGTFQLSLLENFAKENGFTFKKKIFPVMSDAAKALEKGEIDAMLASNTDAVSAYMSKNGNYKKIAQFSPTSFYFAVTKGNTELLKELNRAMMDLYVYNPTFSNDLYFKYYGAYYSEELTFTDAEKEFIKSNPRVYIMYDKNWPPIEYYDKRNETFKGITPSTIALINEISGLDIVPLDFQNSVEVLKEFQAGKTKNSITVLTYDYSWANKNKVSVTQPFATTTIVNVTKDRKKVQKKVSLVKVDYITEMVKKHFPNLQPVYYDNVAQCLQAVIDGKVDCTYINGFQSEYYMSKPRYKELYYHTIDSFNQPLCIGVSENADKELFSILSKSLASISKENLNTILFRNSNKETELTLYYLIQMHPTKAIICAGIIFTILLIIGYKLTQKEIKNKNMLLLQYNRYNELMDMVGDIFFEYEYCKENIQFKNLPDYLDASKLANKNCKHEKNNTCIFYYLNQGKDTQVDMYVPCSDGEKRWFELDIKVIKDEDGKNRYAIGKLKNIDKDKKEKHQLIENATKDLMTGLLNQASFKQMTMTVISKPGTFIIMDIDNFKYINDNFGHDVGDEVIKQVAQIIKESCRQYDVSGRIGGDEFGLFLLEITDQGQIEKICERINAKVSAIKLEDNFKKVTMSMGATITTGNQSYEDVFRFADQQLYSVKKNGKASHRIAKI</sequence>
<dbReference type="InterPro" id="IPR001638">
    <property type="entry name" value="Solute-binding_3/MltF_N"/>
</dbReference>
<feature type="domain" description="GGDEF" evidence="3">
    <location>
        <begin position="701"/>
        <end position="832"/>
    </location>
</feature>
<dbReference type="AlphaFoldDB" id="A0A371IPE8"/>
<feature type="domain" description="PAC" evidence="2">
    <location>
        <begin position="621"/>
        <end position="675"/>
    </location>
</feature>
<evidence type="ECO:0000313" key="4">
    <source>
        <dbReference type="EMBL" id="RDY22326.1"/>
    </source>
</evidence>
<keyword evidence="1" id="KW-0472">Membrane</keyword>
<dbReference type="STRING" id="1871336.BBG48_01285"/>